<dbReference type="Proteomes" id="UP000789920">
    <property type="component" value="Unassembled WGS sequence"/>
</dbReference>
<reference evidence="1" key="1">
    <citation type="submission" date="2021-06" db="EMBL/GenBank/DDBJ databases">
        <authorList>
            <person name="Kallberg Y."/>
            <person name="Tangrot J."/>
            <person name="Rosling A."/>
        </authorList>
    </citation>
    <scope>NUCLEOTIDE SEQUENCE</scope>
    <source>
        <strain evidence="1">MA461A</strain>
    </source>
</reference>
<dbReference type="EMBL" id="CAJVQC010010495">
    <property type="protein sequence ID" value="CAG8617293.1"/>
    <property type="molecule type" value="Genomic_DNA"/>
</dbReference>
<sequence length="130" mass="14325">MELAEDQLNNVDLIVSSGLLQEEINIVNSQISALEARGKPIPGDLSDRKSALEIKMSLMEIQVQTGQLTIDKYLEQVKDSITSFKRLALTFKKAGKIEDAKKALAKSKVMENEVKQMEEAMDGGGTDDNL</sequence>
<protein>
    <submittedName>
        <fullName evidence="1">4318_t:CDS:1</fullName>
    </submittedName>
</protein>
<comment type="caution">
    <text evidence="1">The sequence shown here is derived from an EMBL/GenBank/DDBJ whole genome shotgun (WGS) entry which is preliminary data.</text>
</comment>
<gene>
    <name evidence="1" type="ORF">RPERSI_LOCUS6562</name>
</gene>
<keyword evidence="2" id="KW-1185">Reference proteome</keyword>
<evidence type="ECO:0000313" key="1">
    <source>
        <dbReference type="EMBL" id="CAG8617293.1"/>
    </source>
</evidence>
<evidence type="ECO:0000313" key="2">
    <source>
        <dbReference type="Proteomes" id="UP000789920"/>
    </source>
</evidence>
<organism evidence="1 2">
    <name type="scientific">Racocetra persica</name>
    <dbReference type="NCBI Taxonomy" id="160502"/>
    <lineage>
        <taxon>Eukaryota</taxon>
        <taxon>Fungi</taxon>
        <taxon>Fungi incertae sedis</taxon>
        <taxon>Mucoromycota</taxon>
        <taxon>Glomeromycotina</taxon>
        <taxon>Glomeromycetes</taxon>
        <taxon>Diversisporales</taxon>
        <taxon>Gigasporaceae</taxon>
        <taxon>Racocetra</taxon>
    </lineage>
</organism>
<proteinExistence type="predicted"/>
<name>A0ACA9MWM8_9GLOM</name>
<accession>A0ACA9MWM8</accession>